<name>A0A0A0JNX4_9MICO</name>
<proteinExistence type="predicted"/>
<dbReference type="eggNOG" id="COG1546">
    <property type="taxonomic scope" value="Bacteria"/>
</dbReference>
<evidence type="ECO:0000259" key="1">
    <source>
        <dbReference type="Pfam" id="PF02464"/>
    </source>
</evidence>
<dbReference type="InterPro" id="IPR008136">
    <property type="entry name" value="CinA_C"/>
</dbReference>
<dbReference type="STRING" id="1385521.N803_00895"/>
<dbReference type="RefSeq" id="WP_035901793.1">
    <property type="nucleotide sequence ID" value="NZ_AVPK01000001.1"/>
</dbReference>
<dbReference type="EMBL" id="AVPK01000001">
    <property type="protein sequence ID" value="KGN39105.1"/>
    <property type="molecule type" value="Genomic_DNA"/>
</dbReference>
<organism evidence="2 3">
    <name type="scientific">Knoellia subterranea KCTC 19937</name>
    <dbReference type="NCBI Taxonomy" id="1385521"/>
    <lineage>
        <taxon>Bacteria</taxon>
        <taxon>Bacillati</taxon>
        <taxon>Actinomycetota</taxon>
        <taxon>Actinomycetes</taxon>
        <taxon>Micrococcales</taxon>
        <taxon>Intrasporangiaceae</taxon>
        <taxon>Knoellia</taxon>
    </lineage>
</organism>
<evidence type="ECO:0000313" key="3">
    <source>
        <dbReference type="Proteomes" id="UP000030011"/>
    </source>
</evidence>
<dbReference type="SUPFAM" id="SSF142433">
    <property type="entry name" value="CinA-like"/>
    <property type="match status" value="1"/>
</dbReference>
<dbReference type="InterPro" id="IPR036653">
    <property type="entry name" value="CinA-like_C"/>
</dbReference>
<accession>A0A0A0JNX4</accession>
<reference evidence="2 3" key="1">
    <citation type="submission" date="2013-08" db="EMBL/GenBank/DDBJ databases">
        <title>The genome sequence of Knoellia subterranea.</title>
        <authorList>
            <person name="Zhu W."/>
            <person name="Wang G."/>
        </authorList>
    </citation>
    <scope>NUCLEOTIDE SEQUENCE [LARGE SCALE GENOMIC DNA]</scope>
    <source>
        <strain evidence="2 3">KCTC 19937</strain>
    </source>
</reference>
<dbReference type="NCBIfam" id="TIGR00199">
    <property type="entry name" value="PncC_domain"/>
    <property type="match status" value="1"/>
</dbReference>
<protein>
    <submittedName>
        <fullName evidence="2">Competence damage-inducible protein A</fullName>
    </submittedName>
</protein>
<evidence type="ECO:0000313" key="2">
    <source>
        <dbReference type="EMBL" id="KGN39105.1"/>
    </source>
</evidence>
<sequence length="166" mass="16258">MTTAETVVAALVGRRLTVATAESLTGGLVSAALTSVPGSSDTVRGGVVAYATDVKASVLSVDAARLAETGPVDAEVAAQMAEGARRLLGADVGVATTGVAGPGPSEGMPAGTVFIAAAGPWADAATTRALALDGDREANRQQTVAAVLDLLGELLTGSASDTPVTR</sequence>
<dbReference type="AlphaFoldDB" id="A0A0A0JNX4"/>
<comment type="caution">
    <text evidence="2">The sequence shown here is derived from an EMBL/GenBank/DDBJ whole genome shotgun (WGS) entry which is preliminary data.</text>
</comment>
<keyword evidence="3" id="KW-1185">Reference proteome</keyword>
<dbReference type="Gene3D" id="3.90.950.20">
    <property type="entry name" value="CinA-like"/>
    <property type="match status" value="1"/>
</dbReference>
<dbReference type="Pfam" id="PF02464">
    <property type="entry name" value="CinA"/>
    <property type="match status" value="1"/>
</dbReference>
<dbReference type="Proteomes" id="UP000030011">
    <property type="component" value="Unassembled WGS sequence"/>
</dbReference>
<gene>
    <name evidence="2" type="ORF">N803_00895</name>
</gene>
<dbReference type="OrthoDB" id="1253990at2"/>
<feature type="domain" description="CinA C-terminal" evidence="1">
    <location>
        <begin position="3"/>
        <end position="154"/>
    </location>
</feature>